<evidence type="ECO:0000313" key="1">
    <source>
        <dbReference type="EMBL" id="QJA73297.1"/>
    </source>
</evidence>
<gene>
    <name evidence="1" type="ORF">MM415A02415_0009</name>
</gene>
<reference evidence="1" key="1">
    <citation type="submission" date="2020-03" db="EMBL/GenBank/DDBJ databases">
        <title>The deep terrestrial virosphere.</title>
        <authorList>
            <person name="Holmfeldt K."/>
            <person name="Nilsson E."/>
            <person name="Simone D."/>
            <person name="Lopez-Fernandez M."/>
            <person name="Wu X."/>
            <person name="de Brujin I."/>
            <person name="Lundin D."/>
            <person name="Andersson A."/>
            <person name="Bertilsson S."/>
            <person name="Dopson M."/>
        </authorList>
    </citation>
    <scope>NUCLEOTIDE SEQUENCE</scope>
    <source>
        <strain evidence="1">MM415A02415</strain>
    </source>
</reference>
<proteinExistence type="predicted"/>
<dbReference type="AlphaFoldDB" id="A0A6M3JXA1"/>
<organism evidence="1">
    <name type="scientific">viral metagenome</name>
    <dbReference type="NCBI Taxonomy" id="1070528"/>
    <lineage>
        <taxon>unclassified sequences</taxon>
        <taxon>metagenomes</taxon>
        <taxon>organismal metagenomes</taxon>
    </lineage>
</organism>
<accession>A0A6M3JXA1</accession>
<dbReference type="EMBL" id="MT142016">
    <property type="protein sequence ID" value="QJA73297.1"/>
    <property type="molecule type" value="Genomic_DNA"/>
</dbReference>
<name>A0A6M3JXA1_9ZZZZ</name>
<sequence length="98" mass="10540">MVWLDGLSANEAYLVRIADDNSGNLADAITIKLIGLLKASVADDAFTADDALSATLTPESDFMWATLQPRSPSMVFTSRFPALVFAGRNPSITFTEVN</sequence>
<protein>
    <submittedName>
        <fullName evidence="1">Uncharacterized protein</fullName>
    </submittedName>
</protein>